<dbReference type="AlphaFoldDB" id="A0A9W9JMH6"/>
<accession>A0A9W9JMH6</accession>
<organism evidence="1 2">
    <name type="scientific">Penicillium cf. griseofulvum</name>
    <dbReference type="NCBI Taxonomy" id="2972120"/>
    <lineage>
        <taxon>Eukaryota</taxon>
        <taxon>Fungi</taxon>
        <taxon>Dikarya</taxon>
        <taxon>Ascomycota</taxon>
        <taxon>Pezizomycotina</taxon>
        <taxon>Eurotiomycetes</taxon>
        <taxon>Eurotiomycetidae</taxon>
        <taxon>Eurotiales</taxon>
        <taxon>Aspergillaceae</taxon>
        <taxon>Penicillium</taxon>
    </lineage>
</organism>
<evidence type="ECO:0000313" key="1">
    <source>
        <dbReference type="EMBL" id="KAJ5199084.1"/>
    </source>
</evidence>
<protein>
    <submittedName>
        <fullName evidence="1">Uncharacterized protein</fullName>
    </submittedName>
</protein>
<gene>
    <name evidence="1" type="ORF">N7472_004288</name>
</gene>
<sequence>MTACSTITAFNSLRDGTVYAQSVTELIGTDHNPGILNAIYAPKVFVLTPFATDWDRRNCGISTTLRYQKHAEELAQNIAGIVPGSGGNGVILGYTRTSWRASSQEPGIAGRANLEIDPYYTRLTTPYDSKSSGLQIGCWRLWVLGQLSTYQDFWLPDITAPGTLSDEILANETVGYASQYKSYLL</sequence>
<proteinExistence type="predicted"/>
<evidence type="ECO:0000313" key="2">
    <source>
        <dbReference type="Proteomes" id="UP001150879"/>
    </source>
</evidence>
<reference evidence="1" key="1">
    <citation type="submission" date="2022-11" db="EMBL/GenBank/DDBJ databases">
        <authorList>
            <person name="Petersen C."/>
        </authorList>
    </citation>
    <scope>NUCLEOTIDE SEQUENCE</scope>
    <source>
        <strain evidence="1">IBT 16849</strain>
    </source>
</reference>
<keyword evidence="2" id="KW-1185">Reference proteome</keyword>
<dbReference type="EMBL" id="JAPQKP010000003">
    <property type="protein sequence ID" value="KAJ5199084.1"/>
    <property type="molecule type" value="Genomic_DNA"/>
</dbReference>
<name>A0A9W9JMH6_9EURO</name>
<dbReference type="OrthoDB" id="3886018at2759"/>
<reference evidence="1" key="2">
    <citation type="journal article" date="2023" name="IMA Fungus">
        <title>Comparative genomic study of the Penicillium genus elucidates a diverse pangenome and 15 lateral gene transfer events.</title>
        <authorList>
            <person name="Petersen C."/>
            <person name="Sorensen T."/>
            <person name="Nielsen M.R."/>
            <person name="Sondergaard T.E."/>
            <person name="Sorensen J.L."/>
            <person name="Fitzpatrick D.A."/>
            <person name="Frisvad J.C."/>
            <person name="Nielsen K.L."/>
        </authorList>
    </citation>
    <scope>NUCLEOTIDE SEQUENCE</scope>
    <source>
        <strain evidence="1">IBT 16849</strain>
    </source>
</reference>
<comment type="caution">
    <text evidence="1">The sequence shown here is derived from an EMBL/GenBank/DDBJ whole genome shotgun (WGS) entry which is preliminary data.</text>
</comment>
<dbReference type="Proteomes" id="UP001150879">
    <property type="component" value="Unassembled WGS sequence"/>
</dbReference>